<gene>
    <name evidence="1" type="ORF">NBO_8g0045</name>
</gene>
<reference evidence="1 2" key="1">
    <citation type="journal article" date="2013" name="BMC Genomics">
        <title>Comparative genomics of parasitic silkworm microsporidia reveal an association between genome expansion and host adaptation.</title>
        <authorList>
            <person name="Pan G."/>
            <person name="Xu J."/>
            <person name="Li T."/>
            <person name="Xia Q."/>
            <person name="Liu S.L."/>
            <person name="Zhang G."/>
            <person name="Li S."/>
            <person name="Li C."/>
            <person name="Liu H."/>
            <person name="Yang L."/>
            <person name="Liu T."/>
            <person name="Zhang X."/>
            <person name="Wu Z."/>
            <person name="Fan W."/>
            <person name="Dang X."/>
            <person name="Xiang H."/>
            <person name="Tao M."/>
            <person name="Li Y."/>
            <person name="Hu J."/>
            <person name="Li Z."/>
            <person name="Lin L."/>
            <person name="Luo J."/>
            <person name="Geng L."/>
            <person name="Wang L."/>
            <person name="Long M."/>
            <person name="Wan Y."/>
            <person name="He N."/>
            <person name="Zhang Z."/>
            <person name="Lu C."/>
            <person name="Keeling P.J."/>
            <person name="Wang J."/>
            <person name="Xiang Z."/>
            <person name="Zhou Z."/>
        </authorList>
    </citation>
    <scope>NUCLEOTIDE SEQUENCE [LARGE SCALE GENOMIC DNA]</scope>
    <source>
        <strain evidence="2">CQ1 / CVCC 102059</strain>
    </source>
</reference>
<dbReference type="GO" id="GO:0005737">
    <property type="term" value="C:cytoplasm"/>
    <property type="evidence" value="ECO:0007669"/>
    <property type="project" value="TreeGrafter"/>
</dbReference>
<dbReference type="HOGENOM" id="CLU_080493_1_0_1"/>
<proteinExistence type="predicted"/>
<sequence length="169" mass="19963">MESRPTHSTCYQFILHSDSIWSECTDDWDDKVVSWKAIGTVRRSFPREVSIERKLKILLEQFCKEDNDDKAIYFYVIEYQSGRLDIVYDAVKYSLDDFLIVEADRGEDCGVLVGQTTEEKYKNLVSKMKYYGAEIEAKKIIRRASVEDIDLLKKRRENEIESLIQCKHW</sequence>
<evidence type="ECO:0000313" key="2">
    <source>
        <dbReference type="Proteomes" id="UP000016927"/>
    </source>
</evidence>
<organism evidence="1 2">
    <name type="scientific">Nosema bombycis (strain CQ1 / CVCC 102059)</name>
    <name type="common">Microsporidian parasite</name>
    <name type="synonym">Pebrine of silkworm</name>
    <dbReference type="NCBI Taxonomy" id="578461"/>
    <lineage>
        <taxon>Eukaryota</taxon>
        <taxon>Fungi</taxon>
        <taxon>Fungi incertae sedis</taxon>
        <taxon>Microsporidia</taxon>
        <taxon>Nosematidae</taxon>
        <taxon>Nosema</taxon>
    </lineage>
</organism>
<evidence type="ECO:0000313" key="1">
    <source>
        <dbReference type="EMBL" id="EOB15181.1"/>
    </source>
</evidence>
<dbReference type="AlphaFoldDB" id="R0KW94"/>
<name>R0KW94_NOSB1</name>
<dbReference type="OrthoDB" id="243127at2759"/>
<dbReference type="InterPro" id="IPR047767">
    <property type="entry name" value="PSP1-like"/>
</dbReference>
<accession>R0KW94</accession>
<dbReference type="PANTHER" id="PTHR43830:SF3">
    <property type="entry name" value="PROTEIN PSP1"/>
    <property type="match status" value="1"/>
</dbReference>
<dbReference type="PANTHER" id="PTHR43830">
    <property type="entry name" value="PROTEIN PSP1"/>
    <property type="match status" value="1"/>
</dbReference>
<dbReference type="EMBL" id="KB908916">
    <property type="protein sequence ID" value="EOB15181.1"/>
    <property type="molecule type" value="Genomic_DNA"/>
</dbReference>
<keyword evidence="2" id="KW-1185">Reference proteome</keyword>
<protein>
    <submittedName>
        <fullName evidence="1">Signal peptidase like protein</fullName>
    </submittedName>
</protein>
<dbReference type="VEuPathDB" id="MicrosporidiaDB:NBO_8g0045"/>
<dbReference type="Proteomes" id="UP000016927">
    <property type="component" value="Unassembled WGS sequence"/>
</dbReference>